<dbReference type="CDD" id="cd08023">
    <property type="entry name" value="GH16_laminarinase_like"/>
    <property type="match status" value="1"/>
</dbReference>
<dbReference type="InterPro" id="IPR050546">
    <property type="entry name" value="Glycosyl_Hydrlase_16"/>
</dbReference>
<dbReference type="InterPro" id="IPR000757">
    <property type="entry name" value="Beta-glucanase-like"/>
</dbReference>
<accession>A0ABZ2Z3W0</accession>
<evidence type="ECO:0000313" key="3">
    <source>
        <dbReference type="EMBL" id="WZN45214.1"/>
    </source>
</evidence>
<keyword evidence="3" id="KW-0378">Hydrolase</keyword>
<dbReference type="GO" id="GO:0016787">
    <property type="term" value="F:hydrolase activity"/>
    <property type="evidence" value="ECO:0007669"/>
    <property type="project" value="UniProtKB-KW"/>
</dbReference>
<dbReference type="EMBL" id="CP150096">
    <property type="protein sequence ID" value="WZN45214.1"/>
    <property type="molecule type" value="Genomic_DNA"/>
</dbReference>
<dbReference type="SUPFAM" id="SSF49899">
    <property type="entry name" value="Concanavalin A-like lectins/glucanases"/>
    <property type="match status" value="1"/>
</dbReference>
<dbReference type="InterPro" id="IPR013320">
    <property type="entry name" value="ConA-like_dom_sf"/>
</dbReference>
<dbReference type="PANTHER" id="PTHR10963:SF55">
    <property type="entry name" value="GLYCOSIDE HYDROLASE FAMILY 16 PROTEIN"/>
    <property type="match status" value="1"/>
</dbReference>
<protein>
    <submittedName>
        <fullName evidence="3">Glycoside hydrolase family 16 protein</fullName>
    </submittedName>
</protein>
<evidence type="ECO:0000256" key="1">
    <source>
        <dbReference type="ARBA" id="ARBA00006865"/>
    </source>
</evidence>
<dbReference type="Pfam" id="PF00722">
    <property type="entry name" value="Glyco_hydro_16"/>
    <property type="match status" value="1"/>
</dbReference>
<evidence type="ECO:0000259" key="2">
    <source>
        <dbReference type="PROSITE" id="PS51762"/>
    </source>
</evidence>
<dbReference type="PROSITE" id="PS51762">
    <property type="entry name" value="GH16_2"/>
    <property type="match status" value="1"/>
</dbReference>
<dbReference type="PANTHER" id="PTHR10963">
    <property type="entry name" value="GLYCOSYL HYDROLASE-RELATED"/>
    <property type="match status" value="1"/>
</dbReference>
<sequence length="121" mass="13856">MEHVGYDPNRVHMSVHTEAYNHSIGTQKTATTTVDKAIGEFHVYRVDWTPYAIRGYIDGSLLFTFTNESKGYKTWPFDKKFHFLLNIAVGGNWGGQQGIDDSVFPAVMEIDYVRAYKMIDK</sequence>
<reference evidence="3 4" key="1">
    <citation type="submission" date="2024-03" db="EMBL/GenBank/DDBJ databases">
        <title>Chitinophaga caseinilytica sp. nov., a casein hydrolysing bacterium isolated from forest soil.</title>
        <authorList>
            <person name="Lee D.S."/>
            <person name="Han D.M."/>
            <person name="Baek J.H."/>
            <person name="Choi D.G."/>
            <person name="Jeon J.H."/>
            <person name="Jeon C.O."/>
        </authorList>
    </citation>
    <scope>NUCLEOTIDE SEQUENCE [LARGE SCALE GENOMIC DNA]</scope>
    <source>
        <strain evidence="3 4">KACC 19118</strain>
    </source>
</reference>
<dbReference type="RefSeq" id="WP_341839968.1">
    <property type="nucleotide sequence ID" value="NZ_CP149792.1"/>
</dbReference>
<organism evidence="3 4">
    <name type="scientific">Chitinophaga caseinilytica</name>
    <dbReference type="NCBI Taxonomy" id="2267521"/>
    <lineage>
        <taxon>Bacteria</taxon>
        <taxon>Pseudomonadati</taxon>
        <taxon>Bacteroidota</taxon>
        <taxon>Chitinophagia</taxon>
        <taxon>Chitinophagales</taxon>
        <taxon>Chitinophagaceae</taxon>
        <taxon>Chitinophaga</taxon>
    </lineage>
</organism>
<feature type="domain" description="GH16" evidence="2">
    <location>
        <begin position="1"/>
        <end position="121"/>
    </location>
</feature>
<evidence type="ECO:0000313" key="4">
    <source>
        <dbReference type="Proteomes" id="UP001449657"/>
    </source>
</evidence>
<name>A0ABZ2Z3W0_9BACT</name>
<keyword evidence="4" id="KW-1185">Reference proteome</keyword>
<dbReference type="Gene3D" id="2.60.120.200">
    <property type="match status" value="1"/>
</dbReference>
<dbReference type="Proteomes" id="UP001449657">
    <property type="component" value="Chromosome"/>
</dbReference>
<gene>
    <name evidence="3" type="ORF">WJU22_20145</name>
</gene>
<comment type="similarity">
    <text evidence="1">Belongs to the glycosyl hydrolase 16 family.</text>
</comment>
<proteinExistence type="inferred from homology"/>